<name>A0A0D7X6L9_9BACL</name>
<evidence type="ECO:0000256" key="2">
    <source>
        <dbReference type="SAM" id="SignalP"/>
    </source>
</evidence>
<reference evidence="4 5" key="1">
    <citation type="submission" date="2014-11" db="EMBL/GenBank/DDBJ databases">
        <title>Draft Genome Sequences of Paenibacillus polymyxa NRRL B-30509 and Paenibacillus terrae NRRL B-30644, Strains from a Poultry Environment that Produce Tridecaptin A and Paenicidins.</title>
        <authorList>
            <person name="van Belkum M.J."/>
            <person name="Lohans C.T."/>
            <person name="Vederas J.C."/>
        </authorList>
    </citation>
    <scope>NUCLEOTIDE SEQUENCE [LARGE SCALE GENOMIC DNA]</scope>
    <source>
        <strain evidence="4 5">NRRL B-30644</strain>
    </source>
</reference>
<sequence>MKKNKSVTAALLVICSLAVATSASAFRDIKGTEQEKIVSSLQNKGIIQGITKDKFAPDQSLTYAQGVHMVVNAMDLQVMPDFTTGSFANIPSSAWYAKSYRIAAQHQIPLSPDIDPSTQMTREQFANILYKAVSATGEYPTVRMYINVADGKKLDQDSSEAVQFLLLTKIAKLDEKSNFNPERKVTRMEAAEMVYNASEFVQNHKPIESTPENPAEPSDPGQQNGISMSVEKVNDQQNKVTLTRLQAPNPGYGIEVDHIDYVDDANAVIYYKLTSPKPGEMNIQVITDTHTSTLVDSKYKVTIKAVEGTVFPPTGSGTSVAQ</sequence>
<keyword evidence="5" id="KW-1185">Reference proteome</keyword>
<evidence type="ECO:0000256" key="1">
    <source>
        <dbReference type="SAM" id="MobiDB-lite"/>
    </source>
</evidence>
<evidence type="ECO:0000259" key="3">
    <source>
        <dbReference type="PROSITE" id="PS51272"/>
    </source>
</evidence>
<dbReference type="RefSeq" id="WP_044644803.1">
    <property type="nucleotide sequence ID" value="NZ_JTHP01000004.1"/>
</dbReference>
<dbReference type="OrthoDB" id="1738667at2"/>
<comment type="caution">
    <text evidence="4">The sequence shown here is derived from an EMBL/GenBank/DDBJ whole genome shotgun (WGS) entry which is preliminary data.</text>
</comment>
<feature type="region of interest" description="Disordered" evidence="1">
    <location>
        <begin position="206"/>
        <end position="226"/>
    </location>
</feature>
<dbReference type="InterPro" id="IPR001119">
    <property type="entry name" value="SLH_dom"/>
</dbReference>
<dbReference type="EMBL" id="JTHP01000004">
    <property type="protein sequence ID" value="KJD46864.1"/>
    <property type="molecule type" value="Genomic_DNA"/>
</dbReference>
<evidence type="ECO:0000313" key="4">
    <source>
        <dbReference type="EMBL" id="KJD46864.1"/>
    </source>
</evidence>
<dbReference type="PROSITE" id="PS51272">
    <property type="entry name" value="SLH"/>
    <property type="match status" value="1"/>
</dbReference>
<dbReference type="Pfam" id="PF14343">
    <property type="entry name" value="PrcB_C"/>
    <property type="match status" value="1"/>
</dbReference>
<protein>
    <recommendedName>
        <fullName evidence="3">SLH domain-containing protein</fullName>
    </recommendedName>
</protein>
<proteinExistence type="predicted"/>
<feature type="chain" id="PRO_5002326124" description="SLH domain-containing protein" evidence="2">
    <location>
        <begin position="26"/>
        <end position="322"/>
    </location>
</feature>
<dbReference type="Proteomes" id="UP000032534">
    <property type="component" value="Unassembled WGS sequence"/>
</dbReference>
<dbReference type="Pfam" id="PF00395">
    <property type="entry name" value="SLH"/>
    <property type="match status" value="2"/>
</dbReference>
<dbReference type="InterPro" id="IPR025748">
    <property type="entry name" value="PrcB_C_dom"/>
</dbReference>
<keyword evidence="2" id="KW-0732">Signal</keyword>
<dbReference type="PATRIC" id="fig|159743.3.peg.733"/>
<dbReference type="AlphaFoldDB" id="A0A0D7X6L9"/>
<feature type="signal peptide" evidence="2">
    <location>
        <begin position="1"/>
        <end position="25"/>
    </location>
</feature>
<gene>
    <name evidence="4" type="ORF">QD47_03390</name>
</gene>
<evidence type="ECO:0000313" key="5">
    <source>
        <dbReference type="Proteomes" id="UP000032534"/>
    </source>
</evidence>
<accession>A0A0D7X6L9</accession>
<organism evidence="4 5">
    <name type="scientific">Paenibacillus terrae</name>
    <dbReference type="NCBI Taxonomy" id="159743"/>
    <lineage>
        <taxon>Bacteria</taxon>
        <taxon>Bacillati</taxon>
        <taxon>Bacillota</taxon>
        <taxon>Bacilli</taxon>
        <taxon>Bacillales</taxon>
        <taxon>Paenibacillaceae</taxon>
        <taxon>Paenibacillus</taxon>
    </lineage>
</organism>
<feature type="domain" description="SLH" evidence="3">
    <location>
        <begin position="21"/>
        <end position="84"/>
    </location>
</feature>